<evidence type="ECO:0000313" key="2">
    <source>
        <dbReference type="Proteomes" id="UP000245820"/>
    </source>
</evidence>
<dbReference type="AlphaFoldDB" id="A0A2S2DQ81"/>
<proteinExistence type="predicted"/>
<dbReference type="Proteomes" id="UP000245820">
    <property type="component" value="Chromosome"/>
</dbReference>
<protein>
    <submittedName>
        <fullName evidence="1">Uncharacterized protein</fullName>
    </submittedName>
</protein>
<keyword evidence="2" id="KW-1185">Reference proteome</keyword>
<reference evidence="1 2" key="1">
    <citation type="submission" date="2018-05" db="EMBL/GenBank/DDBJ databases">
        <title>Complete genome sequence of Massilia oculi sp. nov. CCUG 43427T (=DSM 26321T), the type strain of M. oculi, and comparison with genome sequences of other Massilia strains.</title>
        <authorList>
            <person name="Zhu B."/>
        </authorList>
    </citation>
    <scope>NUCLEOTIDE SEQUENCE [LARGE SCALE GENOMIC DNA]</scope>
    <source>
        <strain evidence="1 2">CCUG 43427</strain>
    </source>
</reference>
<dbReference type="EMBL" id="CP029343">
    <property type="protein sequence ID" value="AWL07552.1"/>
    <property type="molecule type" value="Genomic_DNA"/>
</dbReference>
<organism evidence="1 2">
    <name type="scientific">Massilia oculi</name>
    <dbReference type="NCBI Taxonomy" id="945844"/>
    <lineage>
        <taxon>Bacteria</taxon>
        <taxon>Pseudomonadati</taxon>
        <taxon>Pseudomonadota</taxon>
        <taxon>Betaproteobacteria</taxon>
        <taxon>Burkholderiales</taxon>
        <taxon>Oxalobacteraceae</taxon>
        <taxon>Telluria group</taxon>
        <taxon>Massilia</taxon>
    </lineage>
</organism>
<dbReference type="KEGG" id="mtim:DIR46_26095"/>
<sequence>MRVLSNLLGRGRLAIIGSFRDLIVDIGLVLVMSEVLRRAPSLMHAIGADRTPGELECEHHQQAGEKSAGHGEQYIIVHC</sequence>
<accession>A0A2S2DQ81</accession>
<name>A0A2S2DQ81_9BURK</name>
<gene>
    <name evidence="1" type="ORF">DIR46_26095</name>
</gene>
<evidence type="ECO:0000313" key="1">
    <source>
        <dbReference type="EMBL" id="AWL07552.1"/>
    </source>
</evidence>